<dbReference type="NCBIfam" id="TIGR01733">
    <property type="entry name" value="AA-adenyl-dom"/>
    <property type="match status" value="1"/>
</dbReference>
<dbReference type="PANTHER" id="PTHR45527">
    <property type="entry name" value="NONRIBOSOMAL PEPTIDE SYNTHETASE"/>
    <property type="match status" value="1"/>
</dbReference>
<dbReference type="GO" id="GO:0043041">
    <property type="term" value="P:amino acid activation for nonribosomal peptide biosynthetic process"/>
    <property type="evidence" value="ECO:0007669"/>
    <property type="project" value="TreeGrafter"/>
</dbReference>
<dbReference type="Gene3D" id="3.30.300.30">
    <property type="match status" value="1"/>
</dbReference>
<dbReference type="GO" id="GO:0031177">
    <property type="term" value="F:phosphopantetheine binding"/>
    <property type="evidence" value="ECO:0007669"/>
    <property type="project" value="TreeGrafter"/>
</dbReference>
<dbReference type="OrthoDB" id="3243414at2"/>
<evidence type="ECO:0000313" key="4">
    <source>
        <dbReference type="Proteomes" id="UP000183376"/>
    </source>
</evidence>
<dbReference type="InterPro" id="IPR042099">
    <property type="entry name" value="ANL_N_sf"/>
</dbReference>
<dbReference type="InterPro" id="IPR010071">
    <property type="entry name" value="AA_adenyl_dom"/>
</dbReference>
<feature type="domain" description="AMP-dependent synthetase/ligase" evidence="1">
    <location>
        <begin position="9"/>
        <end position="338"/>
    </location>
</feature>
<dbReference type="eggNOG" id="COG1020">
    <property type="taxonomic scope" value="Bacteria"/>
</dbReference>
<dbReference type="SUPFAM" id="SSF56801">
    <property type="entry name" value="Acetyl-CoA synthetase-like"/>
    <property type="match status" value="1"/>
</dbReference>
<dbReference type="Pfam" id="PF00501">
    <property type="entry name" value="AMP-binding"/>
    <property type="match status" value="1"/>
</dbReference>
<dbReference type="EMBL" id="LT629701">
    <property type="protein sequence ID" value="SDM56579.1"/>
    <property type="molecule type" value="Genomic_DNA"/>
</dbReference>
<dbReference type="CDD" id="cd05930">
    <property type="entry name" value="A_NRPS"/>
    <property type="match status" value="1"/>
</dbReference>
<dbReference type="GO" id="GO:0044550">
    <property type="term" value="P:secondary metabolite biosynthetic process"/>
    <property type="evidence" value="ECO:0007669"/>
    <property type="project" value="TreeGrafter"/>
</dbReference>
<dbReference type="Gene3D" id="3.40.50.12780">
    <property type="entry name" value="N-terminal domain of ligase-like"/>
    <property type="match status" value="1"/>
</dbReference>
<evidence type="ECO:0000259" key="1">
    <source>
        <dbReference type="Pfam" id="PF00501"/>
    </source>
</evidence>
<dbReference type="PROSITE" id="PS00455">
    <property type="entry name" value="AMP_BINDING"/>
    <property type="match status" value="1"/>
</dbReference>
<sequence>MLHHLVIGAARRTPDAVAVRAGDAALTYRELDLLANRFARALRAAGVGRGDRVGIWAEKSPRVVAAMQAVLRLGACYVPIDPAGPAARAERILRDCDARLVVSDRPDAPFDIDAASAHESAEPLPDPDVGEHDLAYLLYTSGSTGEPKGVRISHRNALAFVDWAAEELRARPDDRFGNHAPFHFDLSVLDLYVAFRAGASVHLVPRGAAYAPELLVEFLIRERLTVWYSVPSALVLMIASGALAATPPRELRAVLFAGEVFPLPHLRTLRAALPRARLLNLYGPTETNVCTFHEVTEIPADRTRPVPIGRACSGATVRVREDTGELVVSGPTVMRGYWGHPDQEGPYATGDVVVLNDDGDYEFVGRRDNQTKLRGFRIELGEVEAVLCEHDRVEAAAAVVVGTGITAQLLAFVVGRGGGAPSLLELKAHCAATLPRHMIVDLVVGVERLPLNGNGKIDRRALTARAEHLLATE</sequence>
<dbReference type="InterPro" id="IPR045851">
    <property type="entry name" value="AMP-bd_C_sf"/>
</dbReference>
<dbReference type="GO" id="GO:0005737">
    <property type="term" value="C:cytoplasm"/>
    <property type="evidence" value="ECO:0007669"/>
    <property type="project" value="TreeGrafter"/>
</dbReference>
<gene>
    <name evidence="3" type="ORF">SAMN04489726_2281</name>
</gene>
<feature type="domain" description="AMP-binding enzyme C-terminal" evidence="2">
    <location>
        <begin position="382"/>
        <end position="456"/>
    </location>
</feature>
<dbReference type="InterPro" id="IPR020459">
    <property type="entry name" value="AMP-binding"/>
</dbReference>
<proteinExistence type="predicted"/>
<dbReference type="STRING" id="211114.SAMN04489726_2281"/>
<dbReference type="InterPro" id="IPR025110">
    <property type="entry name" value="AMP-bd_C"/>
</dbReference>
<reference evidence="3 4" key="1">
    <citation type="submission" date="2016-10" db="EMBL/GenBank/DDBJ databases">
        <authorList>
            <person name="de Groot N.N."/>
        </authorList>
    </citation>
    <scope>NUCLEOTIDE SEQUENCE [LARGE SCALE GENOMIC DNA]</scope>
    <source>
        <strain evidence="3 4">DSM 44149</strain>
    </source>
</reference>
<dbReference type="PRINTS" id="PR00154">
    <property type="entry name" value="AMPBINDING"/>
</dbReference>
<dbReference type="PANTHER" id="PTHR45527:SF1">
    <property type="entry name" value="FATTY ACID SYNTHASE"/>
    <property type="match status" value="1"/>
</dbReference>
<dbReference type="InterPro" id="IPR000873">
    <property type="entry name" value="AMP-dep_synth/lig_dom"/>
</dbReference>
<dbReference type="InterPro" id="IPR020845">
    <property type="entry name" value="AMP-binding_CS"/>
</dbReference>
<evidence type="ECO:0000259" key="2">
    <source>
        <dbReference type="Pfam" id="PF13193"/>
    </source>
</evidence>
<organism evidence="3 4">
    <name type="scientific">Allokutzneria albata</name>
    <name type="common">Kibdelosporangium albatum</name>
    <dbReference type="NCBI Taxonomy" id="211114"/>
    <lineage>
        <taxon>Bacteria</taxon>
        <taxon>Bacillati</taxon>
        <taxon>Actinomycetota</taxon>
        <taxon>Actinomycetes</taxon>
        <taxon>Pseudonocardiales</taxon>
        <taxon>Pseudonocardiaceae</taxon>
        <taxon>Allokutzneria</taxon>
    </lineage>
</organism>
<dbReference type="RefSeq" id="WP_030432139.1">
    <property type="nucleotide sequence ID" value="NZ_JOEF01000023.1"/>
</dbReference>
<keyword evidence="4" id="KW-1185">Reference proteome</keyword>
<dbReference type="Proteomes" id="UP000183376">
    <property type="component" value="Chromosome I"/>
</dbReference>
<evidence type="ECO:0000313" key="3">
    <source>
        <dbReference type="EMBL" id="SDM56579.1"/>
    </source>
</evidence>
<dbReference type="AlphaFoldDB" id="A0A1G9U9G2"/>
<dbReference type="Pfam" id="PF13193">
    <property type="entry name" value="AMP-binding_C"/>
    <property type="match status" value="1"/>
</dbReference>
<accession>A0A1G9U9G2</accession>
<name>A0A1G9U9G2_ALLAB</name>
<protein>
    <submittedName>
        <fullName evidence="3">Amino acid adenylation domain-containing protein</fullName>
    </submittedName>
</protein>